<dbReference type="AlphaFoldDB" id="A0A6G1JA98"/>
<feature type="compositionally biased region" description="Basic residues" evidence="1">
    <location>
        <begin position="226"/>
        <end position="238"/>
    </location>
</feature>
<keyword evidence="3" id="KW-1185">Reference proteome</keyword>
<name>A0A6G1JA98_9PLEO</name>
<feature type="region of interest" description="Disordered" evidence="1">
    <location>
        <begin position="29"/>
        <end position="238"/>
    </location>
</feature>
<protein>
    <submittedName>
        <fullName evidence="2">Uncharacterized protein</fullName>
    </submittedName>
</protein>
<feature type="compositionally biased region" description="Basic residues" evidence="1">
    <location>
        <begin position="106"/>
        <end position="124"/>
    </location>
</feature>
<evidence type="ECO:0000313" key="3">
    <source>
        <dbReference type="Proteomes" id="UP000799291"/>
    </source>
</evidence>
<dbReference type="InterPro" id="IPR021641">
    <property type="entry name" value="DUF3245"/>
</dbReference>
<accession>A0A6G1JA98</accession>
<feature type="compositionally biased region" description="Basic and acidic residues" evidence="1">
    <location>
        <begin position="175"/>
        <end position="202"/>
    </location>
</feature>
<feature type="compositionally biased region" description="Basic residues" evidence="1">
    <location>
        <begin position="203"/>
        <end position="212"/>
    </location>
</feature>
<evidence type="ECO:0000256" key="1">
    <source>
        <dbReference type="SAM" id="MobiDB-lite"/>
    </source>
</evidence>
<dbReference type="OrthoDB" id="3438340at2759"/>
<dbReference type="Pfam" id="PF11595">
    <property type="entry name" value="DUF3245"/>
    <property type="match status" value="1"/>
</dbReference>
<sequence length="238" mass="26013">MSKRNSDGDVLFNRLAVGVAQEQSLLASLMGSELDAEPQNETSETATEDKDAMSAGDDEQFGVGAKIPKEIGNGTFTRRVPTSDDKLLQQLIGKKAAKAHLEAKQASKHSAKQPGQKHSKPHAAPKKEESEDEEEGRASAFKSKKRKTTKAQPAELKIKELGIDDNLTDESPSAQDHRASESASKENHIEKSDVSDAEESKKIAPKSRHRQSKPASYLDQLLAERSKKKKKSKSQVDT</sequence>
<organism evidence="2 3">
    <name type="scientific">Lentithecium fluviatile CBS 122367</name>
    <dbReference type="NCBI Taxonomy" id="1168545"/>
    <lineage>
        <taxon>Eukaryota</taxon>
        <taxon>Fungi</taxon>
        <taxon>Dikarya</taxon>
        <taxon>Ascomycota</taxon>
        <taxon>Pezizomycotina</taxon>
        <taxon>Dothideomycetes</taxon>
        <taxon>Pleosporomycetidae</taxon>
        <taxon>Pleosporales</taxon>
        <taxon>Massarineae</taxon>
        <taxon>Lentitheciaceae</taxon>
        <taxon>Lentithecium</taxon>
    </lineage>
</organism>
<reference evidence="2" key="1">
    <citation type="journal article" date="2020" name="Stud. Mycol.">
        <title>101 Dothideomycetes genomes: a test case for predicting lifestyles and emergence of pathogens.</title>
        <authorList>
            <person name="Haridas S."/>
            <person name="Albert R."/>
            <person name="Binder M."/>
            <person name="Bloem J."/>
            <person name="Labutti K."/>
            <person name="Salamov A."/>
            <person name="Andreopoulos B."/>
            <person name="Baker S."/>
            <person name="Barry K."/>
            <person name="Bills G."/>
            <person name="Bluhm B."/>
            <person name="Cannon C."/>
            <person name="Castanera R."/>
            <person name="Culley D."/>
            <person name="Daum C."/>
            <person name="Ezra D."/>
            <person name="Gonzalez J."/>
            <person name="Henrissat B."/>
            <person name="Kuo A."/>
            <person name="Liang C."/>
            <person name="Lipzen A."/>
            <person name="Lutzoni F."/>
            <person name="Magnuson J."/>
            <person name="Mondo S."/>
            <person name="Nolan M."/>
            <person name="Ohm R."/>
            <person name="Pangilinan J."/>
            <person name="Park H.-J."/>
            <person name="Ramirez L."/>
            <person name="Alfaro M."/>
            <person name="Sun H."/>
            <person name="Tritt A."/>
            <person name="Yoshinaga Y."/>
            <person name="Zwiers L.-H."/>
            <person name="Turgeon B."/>
            <person name="Goodwin S."/>
            <person name="Spatafora J."/>
            <person name="Crous P."/>
            <person name="Grigoriev I."/>
        </authorList>
    </citation>
    <scope>NUCLEOTIDE SEQUENCE</scope>
    <source>
        <strain evidence="2">CBS 122367</strain>
    </source>
</reference>
<gene>
    <name evidence="2" type="ORF">K458DRAFT_296696</name>
</gene>
<dbReference type="EMBL" id="MU005575">
    <property type="protein sequence ID" value="KAF2687456.1"/>
    <property type="molecule type" value="Genomic_DNA"/>
</dbReference>
<evidence type="ECO:0000313" key="2">
    <source>
        <dbReference type="EMBL" id="KAF2687456.1"/>
    </source>
</evidence>
<proteinExistence type="predicted"/>
<dbReference type="Proteomes" id="UP000799291">
    <property type="component" value="Unassembled WGS sequence"/>
</dbReference>